<keyword evidence="14 16" id="KW-0739">Sodium transport</keyword>
<evidence type="ECO:0000256" key="17">
    <source>
        <dbReference type="RuleBase" id="RU004278"/>
    </source>
</evidence>
<evidence type="ECO:0000256" key="13">
    <source>
        <dbReference type="ARBA" id="ARBA00023136"/>
    </source>
</evidence>
<comment type="subunit">
    <text evidence="5 16">Heterotrimer of an alpha, a beta and a gamma subunit.</text>
</comment>
<protein>
    <recommendedName>
        <fullName evidence="16">Probable oxaloacetate decarboxylase gamma chain</fullName>
        <ecNumber evidence="16">7.2.4.2</ecNumber>
    </recommendedName>
</protein>
<evidence type="ECO:0000256" key="8">
    <source>
        <dbReference type="ARBA" id="ARBA00022692"/>
    </source>
</evidence>
<accession>A0A1M7YRD5</accession>
<evidence type="ECO:0000313" key="18">
    <source>
        <dbReference type="EMBL" id="SHO55184.1"/>
    </source>
</evidence>
<evidence type="ECO:0000256" key="16">
    <source>
        <dbReference type="HAMAP-Rule" id="MF_00404"/>
    </source>
</evidence>
<dbReference type="NCBIfam" id="TIGR01195">
    <property type="entry name" value="oadG_fam"/>
    <property type="match status" value="1"/>
</dbReference>
<dbReference type="GO" id="GO:0036376">
    <property type="term" value="P:sodium ion export across plasma membrane"/>
    <property type="evidence" value="ECO:0007669"/>
    <property type="project" value="InterPro"/>
</dbReference>
<evidence type="ECO:0000256" key="15">
    <source>
        <dbReference type="ARBA" id="ARBA00048176"/>
    </source>
</evidence>
<evidence type="ECO:0000256" key="4">
    <source>
        <dbReference type="ARBA" id="ARBA00005844"/>
    </source>
</evidence>
<keyword evidence="11 16" id="KW-0915">Sodium</keyword>
<dbReference type="EMBL" id="FRFG01000012">
    <property type="protein sequence ID" value="SHO55184.1"/>
    <property type="molecule type" value="Genomic_DNA"/>
</dbReference>
<comment type="similarity">
    <text evidence="4 16 17">Belongs to the OadG family.</text>
</comment>
<dbReference type="InterPro" id="IPR023424">
    <property type="entry name" value="OadG"/>
</dbReference>
<reference evidence="19" key="1">
    <citation type="submission" date="2016-12" db="EMBL/GenBank/DDBJ databases">
        <authorList>
            <person name="Rodrigo-Torres L."/>
            <person name="Arahal R.D."/>
            <person name="Lucena T."/>
        </authorList>
    </citation>
    <scope>NUCLEOTIDE SEQUENCE [LARGE SCALE GENOMIC DNA]</scope>
</reference>
<comment type="cofactor">
    <cofactor evidence="1 16 17">
        <name>Na(+)</name>
        <dbReference type="ChEBI" id="CHEBI:29101"/>
    </cofactor>
</comment>
<evidence type="ECO:0000256" key="12">
    <source>
        <dbReference type="ARBA" id="ARBA00023065"/>
    </source>
</evidence>
<dbReference type="STRING" id="1117707.VQ7734_00903"/>
<evidence type="ECO:0000256" key="9">
    <source>
        <dbReference type="ARBA" id="ARBA00022967"/>
    </source>
</evidence>
<dbReference type="GO" id="GO:0005886">
    <property type="term" value="C:plasma membrane"/>
    <property type="evidence" value="ECO:0007669"/>
    <property type="project" value="UniProtKB-SubCell"/>
</dbReference>
<dbReference type="AlphaFoldDB" id="A0A1M7YRD5"/>
<evidence type="ECO:0000256" key="10">
    <source>
        <dbReference type="ARBA" id="ARBA00022989"/>
    </source>
</evidence>
<evidence type="ECO:0000256" key="11">
    <source>
        <dbReference type="ARBA" id="ARBA00023053"/>
    </source>
</evidence>
<comment type="function">
    <text evidence="2 16 17">Catalyzes the decarboxylation of oxaloacetate coupled to Na(+) translocation.</text>
</comment>
<proteinExistence type="inferred from homology"/>
<comment type="subcellular location">
    <subcellularLocation>
        <location evidence="3 16 17">Cell membrane</location>
        <topology evidence="3 16 17">Single-pass membrane protein</topology>
    </subcellularLocation>
</comment>
<keyword evidence="9 16" id="KW-1278">Translocase</keyword>
<evidence type="ECO:0000256" key="6">
    <source>
        <dbReference type="ARBA" id="ARBA00022448"/>
    </source>
</evidence>
<evidence type="ECO:0000256" key="5">
    <source>
        <dbReference type="ARBA" id="ARBA00011869"/>
    </source>
</evidence>
<comment type="catalytic activity">
    <reaction evidence="15 16 17">
        <text>oxaloacetate + 2 Na(+)(in) + H(+) = pyruvate + 2 Na(+)(out) + CO2</text>
        <dbReference type="Rhea" id="RHEA:57724"/>
        <dbReference type="ChEBI" id="CHEBI:15361"/>
        <dbReference type="ChEBI" id="CHEBI:15378"/>
        <dbReference type="ChEBI" id="CHEBI:16452"/>
        <dbReference type="ChEBI" id="CHEBI:16526"/>
        <dbReference type="ChEBI" id="CHEBI:29101"/>
        <dbReference type="EC" id="7.2.4.2"/>
    </reaction>
</comment>
<dbReference type="InterPro" id="IPR005899">
    <property type="entry name" value="Na_pump_deCOase"/>
</dbReference>
<keyword evidence="8 16" id="KW-0812">Transmembrane</keyword>
<dbReference type="GO" id="GO:0015451">
    <property type="term" value="F:decarboxylation-driven active transmembrane transporter activity"/>
    <property type="evidence" value="ECO:0007669"/>
    <property type="project" value="UniProtKB-EC"/>
</dbReference>
<evidence type="ECO:0000256" key="2">
    <source>
        <dbReference type="ARBA" id="ARBA00003002"/>
    </source>
</evidence>
<keyword evidence="10 16" id="KW-1133">Transmembrane helix</keyword>
<evidence type="ECO:0000313" key="19">
    <source>
        <dbReference type="Proteomes" id="UP000184600"/>
    </source>
</evidence>
<gene>
    <name evidence="16" type="primary">oadG</name>
    <name evidence="18" type="ORF">VQ7734_00903</name>
</gene>
<dbReference type="GO" id="GO:0008948">
    <property type="term" value="F:oxaloacetate decarboxylase activity"/>
    <property type="evidence" value="ECO:0007669"/>
    <property type="project" value="UniProtKB-UniRule"/>
</dbReference>
<dbReference type="Pfam" id="PF04277">
    <property type="entry name" value="OAD_gamma"/>
    <property type="match status" value="1"/>
</dbReference>
<keyword evidence="19" id="KW-1185">Reference proteome</keyword>
<dbReference type="RefSeq" id="WP_073580085.1">
    <property type="nucleotide sequence ID" value="NZ_AP024897.1"/>
</dbReference>
<keyword evidence="12 16" id="KW-0406">Ion transport</keyword>
<dbReference type="EC" id="7.2.4.2" evidence="16"/>
<feature type="transmembrane region" description="Helical" evidence="16 17">
    <location>
        <begin position="12"/>
        <end position="31"/>
    </location>
</feature>
<dbReference type="HAMAP" id="MF_00404">
    <property type="entry name" value="OadG"/>
    <property type="match status" value="1"/>
</dbReference>
<evidence type="ECO:0000256" key="3">
    <source>
        <dbReference type="ARBA" id="ARBA00004162"/>
    </source>
</evidence>
<evidence type="ECO:0000256" key="1">
    <source>
        <dbReference type="ARBA" id="ARBA00001959"/>
    </source>
</evidence>
<name>A0A1M7YRD5_9VIBR</name>
<evidence type="ECO:0000256" key="14">
    <source>
        <dbReference type="ARBA" id="ARBA00023201"/>
    </source>
</evidence>
<keyword evidence="7 16" id="KW-1003">Cell membrane</keyword>
<sequence>MDTNLFAEGLNLLVLGMGFVFTFLVFLVFAMKAMSGMLGRYQPVPATSPASAGSRKKAQPKANDEQLVAVLAAAVHHKKMTS</sequence>
<keyword evidence="6 16" id="KW-0813">Transport</keyword>
<keyword evidence="13 16" id="KW-0472">Membrane</keyword>
<evidence type="ECO:0000256" key="7">
    <source>
        <dbReference type="ARBA" id="ARBA00022475"/>
    </source>
</evidence>
<organism evidence="18 19">
    <name type="scientific">Vibrio quintilis</name>
    <dbReference type="NCBI Taxonomy" id="1117707"/>
    <lineage>
        <taxon>Bacteria</taxon>
        <taxon>Pseudomonadati</taxon>
        <taxon>Pseudomonadota</taxon>
        <taxon>Gammaproteobacteria</taxon>
        <taxon>Vibrionales</taxon>
        <taxon>Vibrionaceae</taxon>
        <taxon>Vibrio</taxon>
    </lineage>
</organism>
<dbReference type="GO" id="GO:0015081">
    <property type="term" value="F:sodium ion transmembrane transporter activity"/>
    <property type="evidence" value="ECO:0007669"/>
    <property type="project" value="UniProtKB-UniRule"/>
</dbReference>
<dbReference type="Proteomes" id="UP000184600">
    <property type="component" value="Unassembled WGS sequence"/>
</dbReference>